<dbReference type="InterPro" id="IPR034829">
    <property type="entry name" value="DnaD-like_sf"/>
</dbReference>
<reference evidence="1 2" key="1">
    <citation type="submission" date="2018-09" db="EMBL/GenBank/DDBJ databases">
        <title>Murine metabolic-syndrome-specific gut microbial biobank.</title>
        <authorList>
            <person name="Liu C."/>
        </authorList>
    </citation>
    <scope>NUCLEOTIDE SEQUENCE [LARGE SCALE GENOMIC DNA]</scope>
    <source>
        <strain evidence="1 2">C-30</strain>
    </source>
</reference>
<dbReference type="EMBL" id="QZFR01000013">
    <property type="protein sequence ID" value="RXV74994.1"/>
    <property type="molecule type" value="Genomic_DNA"/>
</dbReference>
<gene>
    <name evidence="1" type="ORF">D6C19_02950</name>
</gene>
<proteinExistence type="predicted"/>
<protein>
    <submittedName>
        <fullName evidence="1">Uncharacterized protein</fullName>
    </submittedName>
</protein>
<evidence type="ECO:0000313" key="1">
    <source>
        <dbReference type="EMBL" id="RXV74994.1"/>
    </source>
</evidence>
<evidence type="ECO:0000313" key="2">
    <source>
        <dbReference type="Proteomes" id="UP000289316"/>
    </source>
</evidence>
<accession>A0A4V1PTL3</accession>
<sequence>MSHLSWGGDTDVTRNKTSINNSLVEVEEYTSKTVLTSILDLFESNISKTTPEIYKELNKLFGTWSKISKNNLEASKIICYALKKSILNTSVKNHLAYTKKCLDNWNRSGVCTLEDIKSLEKKFNRRKESKKTANNQKFKSQMSVVSTNKKPLVATPAEKSRFAALFDMYPRKANEEKALEGYLLAVRKGVSDEKIKDGIAKYIKQIESLNTPVKYIKNADTWFNNKCWNDTYTFKTNTNDEEGKSKKGTLPDWAIHDELMSQYDEEIEKAKSSEGKERLHNEKLRKQNEFNVAQIEKRAHAAGLSVQEYHKKIEQDKFEVDFLLHDLEVTGNICDFKEKPNDDKLYSEVKMSLEKDEITDEKYLELAITLVSEYESKYQN</sequence>
<name>A0A4V1PTL3_9LACO</name>
<dbReference type="OrthoDB" id="1047417at2"/>
<dbReference type="SUPFAM" id="SSF158499">
    <property type="entry name" value="DnaD domain-like"/>
    <property type="match status" value="1"/>
</dbReference>
<organism evidence="1 2">
    <name type="scientific">Ligilactobacillus murinus</name>
    <dbReference type="NCBI Taxonomy" id="1622"/>
    <lineage>
        <taxon>Bacteria</taxon>
        <taxon>Bacillati</taxon>
        <taxon>Bacillota</taxon>
        <taxon>Bacilli</taxon>
        <taxon>Lactobacillales</taxon>
        <taxon>Lactobacillaceae</taxon>
        <taxon>Ligilactobacillus</taxon>
    </lineage>
</organism>
<dbReference type="Gene3D" id="1.10.10.630">
    <property type="entry name" value="DnaD domain-like"/>
    <property type="match status" value="1"/>
</dbReference>
<dbReference type="Proteomes" id="UP000289316">
    <property type="component" value="Unassembled WGS sequence"/>
</dbReference>
<comment type="caution">
    <text evidence="1">The sequence shown here is derived from an EMBL/GenBank/DDBJ whole genome shotgun (WGS) entry which is preliminary data.</text>
</comment>
<dbReference type="AlphaFoldDB" id="A0A4V1PTL3"/>